<evidence type="ECO:0000256" key="4">
    <source>
        <dbReference type="ARBA" id="ARBA00022807"/>
    </source>
</evidence>
<name>A0ABQ9DHK3_9PASS</name>
<evidence type="ECO:0000313" key="7">
    <source>
        <dbReference type="EMBL" id="KAJ7421797.1"/>
    </source>
</evidence>
<evidence type="ECO:0000313" key="8">
    <source>
        <dbReference type="Proteomes" id="UP001145742"/>
    </source>
</evidence>
<dbReference type="Proteomes" id="UP001145742">
    <property type="component" value="Unassembled WGS sequence"/>
</dbReference>
<feature type="compositionally biased region" description="Polar residues" evidence="5">
    <location>
        <begin position="121"/>
        <end position="132"/>
    </location>
</feature>
<keyword evidence="4" id="KW-0788">Thiol protease</keyword>
<evidence type="ECO:0000256" key="1">
    <source>
        <dbReference type="ARBA" id="ARBA00005234"/>
    </source>
</evidence>
<accession>A0ABQ9DHK3</accession>
<keyword evidence="8" id="KW-1185">Reference proteome</keyword>
<keyword evidence="2 7" id="KW-0645">Protease</keyword>
<protein>
    <submittedName>
        <fullName evidence="7">Sentrin-specific protease 2</fullName>
    </submittedName>
</protein>
<dbReference type="GO" id="GO:0008233">
    <property type="term" value="F:peptidase activity"/>
    <property type="evidence" value="ECO:0007669"/>
    <property type="project" value="UniProtKB-KW"/>
</dbReference>
<dbReference type="Pfam" id="PF02902">
    <property type="entry name" value="Peptidase_C48"/>
    <property type="match status" value="1"/>
</dbReference>
<feature type="domain" description="Ubiquitin-like protease family profile" evidence="6">
    <location>
        <begin position="376"/>
        <end position="540"/>
    </location>
</feature>
<dbReference type="InterPro" id="IPR003653">
    <property type="entry name" value="Peptidase_C48_C"/>
</dbReference>
<feature type="region of interest" description="Disordered" evidence="5">
    <location>
        <begin position="217"/>
        <end position="240"/>
    </location>
</feature>
<feature type="region of interest" description="Disordered" evidence="5">
    <location>
        <begin position="264"/>
        <end position="287"/>
    </location>
</feature>
<comment type="caution">
    <text evidence="7">The sequence shown here is derived from an EMBL/GenBank/DDBJ whole genome shotgun (WGS) entry which is preliminary data.</text>
</comment>
<evidence type="ECO:0000256" key="2">
    <source>
        <dbReference type="ARBA" id="ARBA00022670"/>
    </source>
</evidence>
<dbReference type="EMBL" id="WHWB01033121">
    <property type="protein sequence ID" value="KAJ7421797.1"/>
    <property type="molecule type" value="Genomic_DNA"/>
</dbReference>
<gene>
    <name evidence="7" type="primary">SENP2</name>
    <name evidence="7" type="ORF">WISP_41127</name>
</gene>
<feature type="compositionally biased region" description="Polar residues" evidence="5">
    <location>
        <begin position="264"/>
        <end position="278"/>
    </location>
</feature>
<dbReference type="PANTHER" id="PTHR12606:SF11">
    <property type="entry name" value="SENTRIN-SPECIFIC PROTEASE 2"/>
    <property type="match status" value="1"/>
</dbReference>
<dbReference type="PROSITE" id="PS50600">
    <property type="entry name" value="ULP_PROTEASE"/>
    <property type="match status" value="1"/>
</dbReference>
<proteinExistence type="inferred from homology"/>
<feature type="region of interest" description="Disordered" evidence="5">
    <location>
        <begin position="1"/>
        <end position="94"/>
    </location>
</feature>
<evidence type="ECO:0000256" key="5">
    <source>
        <dbReference type="SAM" id="MobiDB-lite"/>
    </source>
</evidence>
<feature type="compositionally biased region" description="Basic and acidic residues" evidence="5">
    <location>
        <begin position="56"/>
        <end position="66"/>
    </location>
</feature>
<dbReference type="InterPro" id="IPR038765">
    <property type="entry name" value="Papain-like_cys_pep_sf"/>
</dbReference>
<feature type="compositionally biased region" description="Acidic residues" evidence="5">
    <location>
        <begin position="36"/>
        <end position="47"/>
    </location>
</feature>
<evidence type="ECO:0000259" key="6">
    <source>
        <dbReference type="PROSITE" id="PS50600"/>
    </source>
</evidence>
<sequence length="570" mass="63340">MRKGMERERLNPGEDEEGMEREALYPGEDGKGMEGETPDPGEDEEGREWEGLNPGEDGKGMEREGPDPGEDEEGMERDPSPVADPDQVPAKKQKTECLVCEADKRLEEVSVATQLPPEATSGCQEASGSDATSLPEPGEGAQTTSDSSLERPTDCVADEDKVEVAKMPCDTDTCLSGDTLALPYKGVPYLSLNRNNHHIQPAPDSPVTPRPPIKELPMPGPSSGANSTGRPLCAAEEDVRRGESQKYREILRMFKARYSGALSSPQPAGFSRVQTNSKEPVVTGSHLKGQKSRDVYSCVAQRASECPQESGVKRGDVFSSQVAQRDVMIGYCTPPENSHGQGIPGRQPGAVAMEKEISAALGKGEPGEILSSAFKLKVTREDMCTLHHLRWLNDEVINFYMNLLMERSKREGYPALHAFSTFFYPKLCSGGYRAVRRWTRGVDLFRQDLILVPIHLRVHWTLLVIDVRKKTIRYFDSLGQKGDDICTTLLQYLQEESKAKRNLELSASEWTLRSMSPSEIPQQTNGSDCGVFVCKFADSISRDKPITFTQEHMPYFRRKMVWEILHQQLL</sequence>
<feature type="region of interest" description="Disordered" evidence="5">
    <location>
        <begin position="111"/>
        <end position="154"/>
    </location>
</feature>
<dbReference type="PANTHER" id="PTHR12606">
    <property type="entry name" value="SENTRIN/SUMO-SPECIFIC PROTEASE"/>
    <property type="match status" value="1"/>
</dbReference>
<dbReference type="Gene3D" id="3.40.395.10">
    <property type="entry name" value="Adenoviral Proteinase, Chain A"/>
    <property type="match status" value="1"/>
</dbReference>
<dbReference type="SUPFAM" id="SSF54001">
    <property type="entry name" value="Cysteine proteinases"/>
    <property type="match status" value="1"/>
</dbReference>
<reference evidence="7" key="1">
    <citation type="submission" date="2019-10" db="EMBL/GenBank/DDBJ databases">
        <authorList>
            <person name="Soares A.E.R."/>
            <person name="Aleixo A."/>
            <person name="Schneider P."/>
            <person name="Miyaki C.Y."/>
            <person name="Schneider M.P."/>
            <person name="Mello C."/>
            <person name="Vasconcelos A.T.R."/>
        </authorList>
    </citation>
    <scope>NUCLEOTIDE SEQUENCE</scope>
    <source>
        <tissue evidence="7">Muscle</tissue>
    </source>
</reference>
<evidence type="ECO:0000256" key="3">
    <source>
        <dbReference type="ARBA" id="ARBA00022801"/>
    </source>
</evidence>
<dbReference type="GO" id="GO:0006508">
    <property type="term" value="P:proteolysis"/>
    <property type="evidence" value="ECO:0007669"/>
    <property type="project" value="UniProtKB-KW"/>
</dbReference>
<comment type="similarity">
    <text evidence="1">Belongs to the peptidase C48 family.</text>
</comment>
<keyword evidence="3" id="KW-0378">Hydrolase</keyword>
<feature type="compositionally biased region" description="Basic and acidic residues" evidence="5">
    <location>
        <begin position="1"/>
        <end position="12"/>
    </location>
</feature>
<feature type="compositionally biased region" description="Basic and acidic residues" evidence="5">
    <location>
        <begin position="20"/>
        <end position="34"/>
    </location>
</feature>
<organism evidence="7 8">
    <name type="scientific">Willisornis vidua</name>
    <name type="common">Xingu scale-backed antbird</name>
    <dbReference type="NCBI Taxonomy" id="1566151"/>
    <lineage>
        <taxon>Eukaryota</taxon>
        <taxon>Metazoa</taxon>
        <taxon>Chordata</taxon>
        <taxon>Craniata</taxon>
        <taxon>Vertebrata</taxon>
        <taxon>Euteleostomi</taxon>
        <taxon>Archelosauria</taxon>
        <taxon>Archosauria</taxon>
        <taxon>Dinosauria</taxon>
        <taxon>Saurischia</taxon>
        <taxon>Theropoda</taxon>
        <taxon>Coelurosauria</taxon>
        <taxon>Aves</taxon>
        <taxon>Neognathae</taxon>
        <taxon>Neoaves</taxon>
        <taxon>Telluraves</taxon>
        <taxon>Australaves</taxon>
        <taxon>Passeriformes</taxon>
        <taxon>Thamnophilidae</taxon>
        <taxon>Willisornis</taxon>
    </lineage>
</organism>